<name>A0ABT0LNW4_9XANT</name>
<protein>
    <submittedName>
        <fullName evidence="1">Uncharacterized protein</fullName>
    </submittedName>
</protein>
<keyword evidence="2" id="KW-1185">Reference proteome</keyword>
<accession>A0ABT0LNW4</accession>
<proteinExistence type="predicted"/>
<sequence>MLDLTDSDIELISAGVGWKDVLAIGDAVIDFGQGFAKGWNESKAHPLT</sequence>
<dbReference type="RefSeq" id="WP_249047628.1">
    <property type="nucleotide sequence ID" value="NZ_JAMBDZ010000017.1"/>
</dbReference>
<dbReference type="Proteomes" id="UP001167357">
    <property type="component" value="Unassembled WGS sequence"/>
</dbReference>
<organism evidence="1 2">
    <name type="scientific">Xanthomonas nasturtii</name>
    <dbReference type="NCBI Taxonomy" id="1843581"/>
    <lineage>
        <taxon>Bacteria</taxon>
        <taxon>Pseudomonadati</taxon>
        <taxon>Pseudomonadota</taxon>
        <taxon>Gammaproteobacteria</taxon>
        <taxon>Lysobacterales</taxon>
        <taxon>Lysobacteraceae</taxon>
        <taxon>Xanthomonas</taxon>
    </lineage>
</organism>
<gene>
    <name evidence="1" type="ORF">M3O51_06765</name>
</gene>
<comment type="caution">
    <text evidence="1">The sequence shown here is derived from an EMBL/GenBank/DDBJ whole genome shotgun (WGS) entry which is preliminary data.</text>
</comment>
<dbReference type="EMBL" id="JAMBED010000010">
    <property type="protein sequence ID" value="MCL1551030.1"/>
    <property type="molecule type" value="Genomic_DNA"/>
</dbReference>
<evidence type="ECO:0000313" key="1">
    <source>
        <dbReference type="EMBL" id="MCL1551030.1"/>
    </source>
</evidence>
<evidence type="ECO:0000313" key="2">
    <source>
        <dbReference type="Proteomes" id="UP001167357"/>
    </source>
</evidence>
<reference evidence="1" key="1">
    <citation type="submission" date="2022-04" db="EMBL/GenBank/DDBJ databases">
        <title>Genomic comparison of 19 strains of Xanthomonas nasturtii, a newly emerging watercress pathogen.</title>
        <authorList>
            <person name="Harrison J."/>
            <person name="Greer S."/>
            <person name="Hussain R."/>
            <person name="Lascelles D."/>
            <person name="Roberts M."/>
            <person name="Carter B."/>
            <person name="Bryning A."/>
            <person name="Carroll S."/>
            <person name="Aspin A."/>
            <person name="Cruz L."/>
            <person name="Cruz J."/>
            <person name="Grant M."/>
            <person name="Vicente J."/>
            <person name="Studholme D.J."/>
        </authorList>
    </citation>
    <scope>NUCLEOTIDE SEQUENCE</scope>
    <source>
        <strain evidence="1">10016B</strain>
    </source>
</reference>